<dbReference type="PANTHER" id="PTHR47551">
    <property type="entry name" value="TUBULIN--TYROSINE LIGASE PBY1-RELATED"/>
    <property type="match status" value="1"/>
</dbReference>
<dbReference type="SUPFAM" id="SSF56059">
    <property type="entry name" value="Glutathione synthetase ATP-binding domain-like"/>
    <property type="match status" value="1"/>
</dbReference>
<protein>
    <submittedName>
        <fullName evidence="2">Tubulin--tyrosine ligase C12B10.04</fullName>
    </submittedName>
</protein>
<keyword evidence="3" id="KW-1185">Reference proteome</keyword>
<dbReference type="EMBL" id="JAUJDW010000005">
    <property type="protein sequence ID" value="KAK0662627.1"/>
    <property type="molecule type" value="Genomic_DNA"/>
</dbReference>
<dbReference type="Proteomes" id="UP001175001">
    <property type="component" value="Unassembled WGS sequence"/>
</dbReference>
<dbReference type="GO" id="GO:0016874">
    <property type="term" value="F:ligase activity"/>
    <property type="evidence" value="ECO:0007669"/>
    <property type="project" value="UniProtKB-KW"/>
</dbReference>
<name>A0AA39Z1V3_9PEZI</name>
<reference evidence="2" key="1">
    <citation type="submission" date="2023-06" db="EMBL/GenBank/DDBJ databases">
        <title>Multi-omics analyses reveal the molecular pathogenesis toolkit of Lasiodiplodia hormozganensis, a cross-kingdom pathogen.</title>
        <authorList>
            <person name="Felix C."/>
            <person name="Meneses R."/>
            <person name="Goncalves M.F.M."/>
            <person name="Tilleman L."/>
            <person name="Duarte A.S."/>
            <person name="Jorrin-Novo J.V."/>
            <person name="Van De Peer Y."/>
            <person name="Deforce D."/>
            <person name="Van Nieuwerburgh F."/>
            <person name="Esteves A.C."/>
            <person name="Alves A."/>
        </authorList>
    </citation>
    <scope>NUCLEOTIDE SEQUENCE</scope>
    <source>
        <strain evidence="2">CBS 339.90</strain>
    </source>
</reference>
<dbReference type="PROSITE" id="PS51221">
    <property type="entry name" value="TTL"/>
    <property type="match status" value="1"/>
</dbReference>
<gene>
    <name evidence="2" type="ORF">DIS24_g1715</name>
</gene>
<comment type="caution">
    <text evidence="2">The sequence shown here is derived from an EMBL/GenBank/DDBJ whole genome shotgun (WGS) entry which is preliminary data.</text>
</comment>
<dbReference type="GO" id="GO:0000932">
    <property type="term" value="C:P-body"/>
    <property type="evidence" value="ECO:0007669"/>
    <property type="project" value="TreeGrafter"/>
</dbReference>
<dbReference type="Gene3D" id="3.30.470.20">
    <property type="entry name" value="ATP-grasp fold, B domain"/>
    <property type="match status" value="1"/>
</dbReference>
<proteinExistence type="predicted"/>
<keyword evidence="2" id="KW-0436">Ligase</keyword>
<dbReference type="AlphaFoldDB" id="A0AA39Z1V3"/>
<accession>A0AA39Z1V3</accession>
<dbReference type="Pfam" id="PF03133">
    <property type="entry name" value="TTL"/>
    <property type="match status" value="1"/>
</dbReference>
<dbReference type="InterPro" id="IPR027746">
    <property type="entry name" value="TTL"/>
</dbReference>
<organism evidence="2 3">
    <name type="scientific">Lasiodiplodia hormozganensis</name>
    <dbReference type="NCBI Taxonomy" id="869390"/>
    <lineage>
        <taxon>Eukaryota</taxon>
        <taxon>Fungi</taxon>
        <taxon>Dikarya</taxon>
        <taxon>Ascomycota</taxon>
        <taxon>Pezizomycotina</taxon>
        <taxon>Dothideomycetes</taxon>
        <taxon>Dothideomycetes incertae sedis</taxon>
        <taxon>Botryosphaeriales</taxon>
        <taxon>Botryosphaeriaceae</taxon>
        <taxon>Lasiodiplodia</taxon>
    </lineage>
</organism>
<feature type="region of interest" description="Disordered" evidence="1">
    <location>
        <begin position="192"/>
        <end position="245"/>
    </location>
</feature>
<dbReference type="PANTHER" id="PTHR47551:SF1">
    <property type="entry name" value="TUBULIN--TYROSINE LIGASE PBY1-RELATED"/>
    <property type="match status" value="1"/>
</dbReference>
<feature type="compositionally biased region" description="Basic and acidic residues" evidence="1">
    <location>
        <begin position="215"/>
        <end position="226"/>
    </location>
</feature>
<sequence>MPRSPTATFAITDMTAGRAIDCLLDYEDPYVQPLIVEAFQKRLAAGSFRLINSLDEHRVGPMVQFSAYEALDFDKAIEMPNILINAYVIRKALIRKHYLSTTVSHWIVKHPESKLRNHVKSSVEFELDYAEFLDDALVEAWELQEAFRKNEDKEPKDREWWILKPGMSDRGQGIKLFSTEQELQDIFEAWEAERPDSDDEEEEEEERQGNGPDGKATERADARSDQGSETGEEAAATGDSGWNFDPSAIQVTEEKKEYIITSQLRHFIAQPYIHPPLTFDNRKFHIRTYVLAVGALRVYVYKPMLALFAAAPYGAPWEKTDSEEEGGQPDLRAHLTNTCLQGSDQREGSVRAFWDLPDNLDASNTAAHKELAGLPGGWKEHVFSQICSVTGELFEAAARAMMIHFQPLPQAFELFGVDYMVDTQGNAWLLEINAFPDFRQTGDDLKGIVKGLFEETVDVAVKTFFQLEGAKPEGTETLKQVLDIDLGRR</sequence>
<evidence type="ECO:0000313" key="3">
    <source>
        <dbReference type="Proteomes" id="UP001175001"/>
    </source>
</evidence>
<evidence type="ECO:0000313" key="2">
    <source>
        <dbReference type="EMBL" id="KAK0662627.1"/>
    </source>
</evidence>
<dbReference type="InterPro" id="IPR004344">
    <property type="entry name" value="TTL/TTLL_fam"/>
</dbReference>
<feature type="compositionally biased region" description="Acidic residues" evidence="1">
    <location>
        <begin position="192"/>
        <end position="206"/>
    </location>
</feature>
<evidence type="ECO:0000256" key="1">
    <source>
        <dbReference type="SAM" id="MobiDB-lite"/>
    </source>
</evidence>